<dbReference type="InterPro" id="IPR006533">
    <property type="entry name" value="T6SS_Vgr_RhsGE"/>
</dbReference>
<sequence>MRMFEQRRDADVHVRASDATPSRPIQWESLGPIVNPPDTNEHHGAETSMEQTMTSNIVDLRMLRSPLQGEFDDLSVLEVKGSEAVSQWWIYELTLVAPRDKRDRVEALLGEEVQLSIRVVDQLERRVQGIVFAIDHGESLEDKVALPDDLNQRFARCELTIVPKCSVLEMGRRSKITRQTSLDDLIATTLSGYDYAIELGEQGATYDYAAQYRESDWSHLRRRFEEEGIYYYFQSDGEREIIHISGTSLNASVVAALPLNEDAERRGPHILRWRESERSLPWKAAIHDRHHQRIDQEVTAWDESIAPVRFGSRTTRVDHDPMREAIVETREHVAQRFSLLDPNGVRDDSGLDGLERATARRGSVRRQQSTSGALRAWGVSDCVALRPGMAFDLTGAGESSGTYFITRTRNNICLPGPIAGMGSAEPYRCEFECIPIDVPFRPASTTPRPSIPGVQTATVVGHEPDIVTTAGDACVKIRLPWGSAADEESCWVRVTQKNAGPQHGTLLLPRVGQEVVVGFEGADPDRPIILGSLADAHHLPRESRSTLSHVDGISIRSERGTLENASGLLFDYRVDQEQLLLHSEKDMTWNAEEDQLMQSGGNFRIVVGGEQEARNDLLASVPDSSASSSLDSQKSTTGNFSLTVAGSLNQVTEGSQTTTNHDDYDLLVKGNSLLVVEGPVCEVQFSNVVITGTSWTGIMGSHQTFSVFRIRIYVCAIEWDTVVTPIRFRGYGAMGYYSTTRTYELGVMSMEGAITSLSLNNILHRVRNNRLVTTNNLSSTIEGILATEVDVVRSQMGVGNHV</sequence>
<proteinExistence type="predicted"/>
<dbReference type="Gene3D" id="4.10.220.110">
    <property type="match status" value="1"/>
</dbReference>
<dbReference type="InterPro" id="IPR037026">
    <property type="entry name" value="Vgr_OB-fold_dom_sf"/>
</dbReference>
<gene>
    <name evidence="3" type="ORF">Pan216_07420</name>
</gene>
<evidence type="ECO:0000313" key="4">
    <source>
        <dbReference type="Proteomes" id="UP000317093"/>
    </source>
</evidence>
<dbReference type="Gene3D" id="3.55.50.10">
    <property type="entry name" value="Baseplate protein-like domains"/>
    <property type="match status" value="1"/>
</dbReference>
<accession>A0A518AYV9</accession>
<organism evidence="3 4">
    <name type="scientific">Kolteria novifilia</name>
    <dbReference type="NCBI Taxonomy" id="2527975"/>
    <lineage>
        <taxon>Bacteria</taxon>
        <taxon>Pseudomonadati</taxon>
        <taxon>Planctomycetota</taxon>
        <taxon>Planctomycetia</taxon>
        <taxon>Kolteriales</taxon>
        <taxon>Kolteriaceae</taxon>
        <taxon>Kolteria</taxon>
    </lineage>
</organism>
<protein>
    <submittedName>
        <fullName evidence="3">Phage-related baseplate assembly protein</fullName>
    </submittedName>
</protein>
<dbReference type="Gene3D" id="2.40.50.230">
    <property type="entry name" value="Gp5 N-terminal domain"/>
    <property type="match status" value="1"/>
</dbReference>
<feature type="domain" description="Gp5/Type VI secretion system Vgr protein OB-fold" evidence="2">
    <location>
        <begin position="472"/>
        <end position="533"/>
    </location>
</feature>
<dbReference type="Gene3D" id="2.30.110.50">
    <property type="match status" value="1"/>
</dbReference>
<feature type="compositionally biased region" description="Basic and acidic residues" evidence="1">
    <location>
        <begin position="1"/>
        <end position="16"/>
    </location>
</feature>
<dbReference type="Proteomes" id="UP000317093">
    <property type="component" value="Chromosome"/>
</dbReference>
<evidence type="ECO:0000313" key="3">
    <source>
        <dbReference type="EMBL" id="QDU59909.1"/>
    </source>
</evidence>
<evidence type="ECO:0000259" key="2">
    <source>
        <dbReference type="Pfam" id="PF04717"/>
    </source>
</evidence>
<evidence type="ECO:0000256" key="1">
    <source>
        <dbReference type="SAM" id="MobiDB-lite"/>
    </source>
</evidence>
<dbReference type="Pfam" id="PF04717">
    <property type="entry name" value="Phage_base_V"/>
    <property type="match status" value="1"/>
</dbReference>
<dbReference type="SUPFAM" id="SSF69349">
    <property type="entry name" value="Phage fibre proteins"/>
    <property type="match status" value="1"/>
</dbReference>
<feature type="region of interest" description="Disordered" evidence="1">
    <location>
        <begin position="1"/>
        <end position="44"/>
    </location>
</feature>
<dbReference type="SUPFAM" id="SSF69279">
    <property type="entry name" value="Phage tail proteins"/>
    <property type="match status" value="2"/>
</dbReference>
<name>A0A518AYV9_9BACT</name>
<dbReference type="Pfam" id="PF05954">
    <property type="entry name" value="Phage_GPD"/>
    <property type="match status" value="1"/>
</dbReference>
<keyword evidence="4" id="KW-1185">Reference proteome</keyword>
<dbReference type="EMBL" id="CP036279">
    <property type="protein sequence ID" value="QDU59909.1"/>
    <property type="molecule type" value="Genomic_DNA"/>
</dbReference>
<dbReference type="SUPFAM" id="SSF69255">
    <property type="entry name" value="gp5 N-terminal domain-like"/>
    <property type="match status" value="1"/>
</dbReference>
<dbReference type="AlphaFoldDB" id="A0A518AYV9"/>
<dbReference type="InterPro" id="IPR006531">
    <property type="entry name" value="Gp5/Vgr_OB"/>
</dbReference>
<dbReference type="KEGG" id="knv:Pan216_07420"/>
<reference evidence="3 4" key="1">
    <citation type="submission" date="2019-02" db="EMBL/GenBank/DDBJ databases">
        <title>Deep-cultivation of Planctomycetes and their phenomic and genomic characterization uncovers novel biology.</title>
        <authorList>
            <person name="Wiegand S."/>
            <person name="Jogler M."/>
            <person name="Boedeker C."/>
            <person name="Pinto D."/>
            <person name="Vollmers J."/>
            <person name="Rivas-Marin E."/>
            <person name="Kohn T."/>
            <person name="Peeters S.H."/>
            <person name="Heuer A."/>
            <person name="Rast P."/>
            <person name="Oberbeckmann S."/>
            <person name="Bunk B."/>
            <person name="Jeske O."/>
            <person name="Meyerdierks A."/>
            <person name="Storesund J.E."/>
            <person name="Kallscheuer N."/>
            <person name="Luecker S."/>
            <person name="Lage O.M."/>
            <person name="Pohl T."/>
            <person name="Merkel B.J."/>
            <person name="Hornburger P."/>
            <person name="Mueller R.-W."/>
            <person name="Bruemmer F."/>
            <person name="Labrenz M."/>
            <person name="Spormann A.M."/>
            <person name="Op den Camp H."/>
            <person name="Overmann J."/>
            <person name="Amann R."/>
            <person name="Jetten M.S.M."/>
            <person name="Mascher T."/>
            <person name="Medema M.H."/>
            <person name="Devos D.P."/>
            <person name="Kaster A.-K."/>
            <person name="Ovreas L."/>
            <person name="Rohde M."/>
            <person name="Galperin M.Y."/>
            <person name="Jogler C."/>
        </authorList>
    </citation>
    <scope>NUCLEOTIDE SEQUENCE [LARGE SCALE GENOMIC DNA]</scope>
    <source>
        <strain evidence="3 4">Pan216</strain>
    </source>
</reference>
<dbReference type="NCBIfam" id="TIGR01646">
    <property type="entry name" value="vgr_GE"/>
    <property type="match status" value="1"/>
</dbReference>